<sequence>MLKKPIHRIDFHSNTLQTSIPTNNRLQSHPHRIADFYKSPTSGNIPPLATTALMHLYRPIADCRKQLLPIATSSISLDISPTSVDTTAAIAEFGHLIPIIDSRPFAKVTATNDNHLYFCETRRQSIFVFYILRQQVYKLRTKLKGAGLKMVFTNEELIKQRAELFSRTRRRLKENKVVDCVWTFDGVIYVKNKIQNVHRIETPDAFESCKIISGLEGPSVPVFSSCTCTLSATFSLEDIIVSEQDVKGAISCMDPSKIGDPDLINPRYISEGACVLAAQLFTFVSKLIDSSTFPSP</sequence>
<evidence type="ECO:0000313" key="1">
    <source>
        <dbReference type="EMBL" id="WAR01152.1"/>
    </source>
</evidence>
<protein>
    <recommendedName>
        <fullName evidence="3">Ribosomal protein S2</fullName>
    </recommendedName>
</protein>
<dbReference type="Proteomes" id="UP001164746">
    <property type="component" value="Chromosome 4"/>
</dbReference>
<dbReference type="EMBL" id="CP111015">
    <property type="protein sequence ID" value="WAR01152.1"/>
    <property type="molecule type" value="Genomic_DNA"/>
</dbReference>
<gene>
    <name evidence="1" type="ORF">MAR_007710</name>
</gene>
<proteinExistence type="predicted"/>
<keyword evidence="2" id="KW-1185">Reference proteome</keyword>
<reference evidence="1" key="1">
    <citation type="submission" date="2022-11" db="EMBL/GenBank/DDBJ databases">
        <title>Centuries of genome instability and evolution in soft-shell clam transmissible cancer (bioRxiv).</title>
        <authorList>
            <person name="Hart S.F.M."/>
            <person name="Yonemitsu M.A."/>
            <person name="Giersch R.M."/>
            <person name="Beal B.F."/>
            <person name="Arriagada G."/>
            <person name="Davis B.W."/>
            <person name="Ostrander E.A."/>
            <person name="Goff S.P."/>
            <person name="Metzger M.J."/>
        </authorList>
    </citation>
    <scope>NUCLEOTIDE SEQUENCE</scope>
    <source>
        <strain evidence="1">MELC-2E11</strain>
        <tissue evidence="1">Siphon/mantle</tissue>
    </source>
</reference>
<organism evidence="1 2">
    <name type="scientific">Mya arenaria</name>
    <name type="common">Soft-shell clam</name>
    <dbReference type="NCBI Taxonomy" id="6604"/>
    <lineage>
        <taxon>Eukaryota</taxon>
        <taxon>Metazoa</taxon>
        <taxon>Spiralia</taxon>
        <taxon>Lophotrochozoa</taxon>
        <taxon>Mollusca</taxon>
        <taxon>Bivalvia</taxon>
        <taxon>Autobranchia</taxon>
        <taxon>Heteroconchia</taxon>
        <taxon>Euheterodonta</taxon>
        <taxon>Imparidentia</taxon>
        <taxon>Neoheterodontei</taxon>
        <taxon>Myida</taxon>
        <taxon>Myoidea</taxon>
        <taxon>Myidae</taxon>
        <taxon>Mya</taxon>
    </lineage>
</organism>
<name>A0ABY7DX14_MYAAR</name>
<evidence type="ECO:0008006" key="3">
    <source>
        <dbReference type="Google" id="ProtNLM"/>
    </source>
</evidence>
<accession>A0ABY7DX14</accession>
<evidence type="ECO:0000313" key="2">
    <source>
        <dbReference type="Proteomes" id="UP001164746"/>
    </source>
</evidence>